<evidence type="ECO:0000313" key="3">
    <source>
        <dbReference type="Proteomes" id="UP001596390"/>
    </source>
</evidence>
<dbReference type="AlphaFoldDB" id="A0ABD5YFI2"/>
<dbReference type="EMBL" id="JBHSZZ010000072">
    <property type="protein sequence ID" value="MFC7188124.1"/>
    <property type="molecule type" value="Genomic_DNA"/>
</dbReference>
<evidence type="ECO:0000256" key="1">
    <source>
        <dbReference type="SAM" id="Phobius"/>
    </source>
</evidence>
<keyword evidence="1" id="KW-0812">Transmembrane</keyword>
<proteinExistence type="predicted"/>
<comment type="caution">
    <text evidence="2">The sequence shown here is derived from an EMBL/GenBank/DDBJ whole genome shotgun (WGS) entry which is preliminary data.</text>
</comment>
<protein>
    <recommendedName>
        <fullName evidence="4">TM2 domain-containing protein</fullName>
    </recommendedName>
</protein>
<dbReference type="RefSeq" id="WP_267665571.1">
    <property type="nucleotide sequence ID" value="NZ_JAODIX010000072.1"/>
</dbReference>
<feature type="transmembrane region" description="Helical" evidence="1">
    <location>
        <begin position="67"/>
        <end position="88"/>
    </location>
</feature>
<dbReference type="GeneID" id="89340075"/>
<gene>
    <name evidence="2" type="ORF">ACFQMK_14815</name>
</gene>
<dbReference type="Proteomes" id="UP001596390">
    <property type="component" value="Unassembled WGS sequence"/>
</dbReference>
<keyword evidence="3" id="KW-1185">Reference proteome</keyword>
<evidence type="ECO:0008006" key="4">
    <source>
        <dbReference type="Google" id="ProtNLM"/>
    </source>
</evidence>
<keyword evidence="1" id="KW-0472">Membrane</keyword>
<feature type="transmembrane region" description="Helical" evidence="1">
    <location>
        <begin position="94"/>
        <end position="114"/>
    </location>
</feature>
<name>A0ABD5YFI2_9EURY</name>
<feature type="transmembrane region" description="Helical" evidence="1">
    <location>
        <begin position="33"/>
        <end position="55"/>
    </location>
</feature>
<sequence>MKFNKPLPLAVLIGCCIGGGVHRYLLSDWFFVSSIATVYIGITYFILAYDITLLGEQFMFDTRYDRLGHAVGVFGLSIGPLALIEYVGLQGSEVVGVLMWSIGIIAYFIIISNVQSQPRQ</sequence>
<organism evidence="2 3">
    <name type="scientific">Halorubrum yunnanense</name>
    <dbReference type="NCBI Taxonomy" id="1526162"/>
    <lineage>
        <taxon>Archaea</taxon>
        <taxon>Methanobacteriati</taxon>
        <taxon>Methanobacteriota</taxon>
        <taxon>Stenosarchaea group</taxon>
        <taxon>Halobacteria</taxon>
        <taxon>Halobacteriales</taxon>
        <taxon>Haloferacaceae</taxon>
        <taxon>Halorubrum</taxon>
    </lineage>
</organism>
<keyword evidence="1" id="KW-1133">Transmembrane helix</keyword>
<evidence type="ECO:0000313" key="2">
    <source>
        <dbReference type="EMBL" id="MFC7188124.1"/>
    </source>
</evidence>
<accession>A0ABD5YFI2</accession>
<reference evidence="2 3" key="1">
    <citation type="journal article" date="2019" name="Int. J. Syst. Evol. Microbiol.">
        <title>The Global Catalogue of Microorganisms (GCM) 10K type strain sequencing project: providing services to taxonomists for standard genome sequencing and annotation.</title>
        <authorList>
            <consortium name="The Broad Institute Genomics Platform"/>
            <consortium name="The Broad Institute Genome Sequencing Center for Infectious Disease"/>
            <person name="Wu L."/>
            <person name="Ma J."/>
        </authorList>
    </citation>
    <scope>NUCLEOTIDE SEQUENCE [LARGE SCALE GENOMIC DNA]</scope>
    <source>
        <strain evidence="2 3">Q85</strain>
    </source>
</reference>